<feature type="compositionally biased region" description="Polar residues" evidence="1">
    <location>
        <begin position="1"/>
        <end position="19"/>
    </location>
</feature>
<name>A0A9P7DU29_9AGAM</name>
<evidence type="ECO:0000256" key="1">
    <source>
        <dbReference type="SAM" id="MobiDB-lite"/>
    </source>
</evidence>
<dbReference type="RefSeq" id="XP_041165767.1">
    <property type="nucleotide sequence ID" value="XM_041305770.1"/>
</dbReference>
<evidence type="ECO:0000313" key="2">
    <source>
        <dbReference type="EMBL" id="KAG1802870.1"/>
    </source>
</evidence>
<feature type="compositionally biased region" description="Polar residues" evidence="1">
    <location>
        <begin position="199"/>
        <end position="219"/>
    </location>
</feature>
<evidence type="ECO:0000313" key="3">
    <source>
        <dbReference type="Proteomes" id="UP000719766"/>
    </source>
</evidence>
<dbReference type="EMBL" id="JABBWE010000005">
    <property type="protein sequence ID" value="KAG1802870.1"/>
    <property type="molecule type" value="Genomic_DNA"/>
</dbReference>
<feature type="region of interest" description="Disordered" evidence="1">
    <location>
        <begin position="156"/>
        <end position="180"/>
    </location>
</feature>
<accession>A0A9P7DU29</accession>
<feature type="region of interest" description="Disordered" evidence="1">
    <location>
        <begin position="199"/>
        <end position="238"/>
    </location>
</feature>
<feature type="compositionally biased region" description="Basic residues" evidence="1">
    <location>
        <begin position="130"/>
        <end position="140"/>
    </location>
</feature>
<proteinExistence type="predicted"/>
<gene>
    <name evidence="2" type="ORF">HD556DRAFT_1437936</name>
</gene>
<sequence length="765" mass="83106">MSTANAPCRTRPSNATTRPGQVVLDAQVKRHTKVQKNADDLALKEAKEAKEAQTQKGLERLAGMQNEMGQAQEELLTKKAAPVRPKPRARKATKPVVGNGDNHTDSLMDADEADSHQEAVKNMEDETVGAKKKRVMKKGGKPLIRDAISNMQNKISEASSKVEGDNAMTHVSDGKDTPTLINASTQKITLGGRIAKWASSITPGKSEPRSQTPTGTSATLAPPATIFSQSTASTTATSELQIPIRKPVANAQIPNAEVVIGSFEDDIDDTLERETTIAQGKGKSKVASIFDDNSDFNEPIAPVAHESDDDLATSPAEHEQYSLEPKAPFTQVENPLKRKACVDEFIDDNEESMVSDWSMDIEGADLEDAIKNSEDASEPEPVVVKKKVQRTTSSTSVSVAASVTDSKLPAQKKVKVKPSAARAHGAPAIKHQLNVDTTPDHIKPRSSYCNVDLPATMQVDQRWTKKYLPTVMLWAGSYDDIWNIPDEVLLLHAQLIFNAVYKDLNITIVHGGVIHSLLNTSPAPARVLQRSNFGSTGIAIILDFLTRNSDCDLVQLAKSLIAGYAFLFEDPETPSPLTTYRSPFVLQLLGTAHLNAINGYVEVPRLDTHALATRGMLGVIALSAAAIEHAFKLFADKDLEVKQVLASGSRGKLAIKLPKVLNKTTGKMTNAPFLFSGARWTKVTTSFIKSIASKPAGEYTAQTCSITLYAIRSYSLTRRSFPAQGTACAHDFPRFTMYTRARFPALERPIAPAIRKHPSTVHQVL</sequence>
<feature type="compositionally biased region" description="Low complexity" evidence="1">
    <location>
        <begin position="228"/>
        <end position="238"/>
    </location>
</feature>
<reference evidence="2" key="1">
    <citation type="journal article" date="2020" name="New Phytol.">
        <title>Comparative genomics reveals dynamic genome evolution in host specialist ectomycorrhizal fungi.</title>
        <authorList>
            <person name="Lofgren L.A."/>
            <person name="Nguyen N.H."/>
            <person name="Vilgalys R."/>
            <person name="Ruytinx J."/>
            <person name="Liao H.L."/>
            <person name="Branco S."/>
            <person name="Kuo A."/>
            <person name="LaButti K."/>
            <person name="Lipzen A."/>
            <person name="Andreopoulos W."/>
            <person name="Pangilinan J."/>
            <person name="Riley R."/>
            <person name="Hundley H."/>
            <person name="Na H."/>
            <person name="Barry K."/>
            <person name="Grigoriev I.V."/>
            <person name="Stajich J.E."/>
            <person name="Kennedy P.G."/>
        </authorList>
    </citation>
    <scope>NUCLEOTIDE SEQUENCE</scope>
    <source>
        <strain evidence="2">S12</strain>
    </source>
</reference>
<dbReference type="GeneID" id="64599534"/>
<feature type="region of interest" description="Disordered" evidence="1">
    <location>
        <begin position="1"/>
        <end position="22"/>
    </location>
</feature>
<dbReference type="OrthoDB" id="2755811at2759"/>
<dbReference type="AlphaFoldDB" id="A0A9P7DU29"/>
<protein>
    <submittedName>
        <fullName evidence="2">Uncharacterized protein</fullName>
    </submittedName>
</protein>
<keyword evidence="3" id="KW-1185">Reference proteome</keyword>
<feature type="region of interest" description="Disordered" evidence="1">
    <location>
        <begin position="77"/>
        <end position="108"/>
    </location>
</feature>
<dbReference type="Proteomes" id="UP000719766">
    <property type="component" value="Unassembled WGS sequence"/>
</dbReference>
<comment type="caution">
    <text evidence="2">The sequence shown here is derived from an EMBL/GenBank/DDBJ whole genome shotgun (WGS) entry which is preliminary data.</text>
</comment>
<organism evidence="2 3">
    <name type="scientific">Suillus plorans</name>
    <dbReference type="NCBI Taxonomy" id="116603"/>
    <lineage>
        <taxon>Eukaryota</taxon>
        <taxon>Fungi</taxon>
        <taxon>Dikarya</taxon>
        <taxon>Basidiomycota</taxon>
        <taxon>Agaricomycotina</taxon>
        <taxon>Agaricomycetes</taxon>
        <taxon>Agaricomycetidae</taxon>
        <taxon>Boletales</taxon>
        <taxon>Suillineae</taxon>
        <taxon>Suillaceae</taxon>
        <taxon>Suillus</taxon>
    </lineage>
</organism>
<feature type="region of interest" description="Disordered" evidence="1">
    <location>
        <begin position="122"/>
        <end position="144"/>
    </location>
</feature>